<keyword evidence="12 15" id="KW-0472">Membrane</keyword>
<evidence type="ECO:0000313" key="18">
    <source>
        <dbReference type="Proteomes" id="UP000594263"/>
    </source>
</evidence>
<evidence type="ECO:0000259" key="16">
    <source>
        <dbReference type="PROSITE" id="PS50089"/>
    </source>
</evidence>
<reference evidence="17" key="1">
    <citation type="submission" date="2021-01" db="UniProtKB">
        <authorList>
            <consortium name="EnsemblPlants"/>
        </authorList>
    </citation>
    <scope>IDENTIFICATION</scope>
</reference>
<dbReference type="PANTHER" id="PTHR46913:SF1">
    <property type="entry name" value="RING-H2 FINGER PROTEIN ATL16"/>
    <property type="match status" value="1"/>
</dbReference>
<dbReference type="GO" id="GO:0008270">
    <property type="term" value="F:zinc ion binding"/>
    <property type="evidence" value="ECO:0007669"/>
    <property type="project" value="UniProtKB-KW"/>
</dbReference>
<evidence type="ECO:0000256" key="3">
    <source>
        <dbReference type="ARBA" id="ARBA00004906"/>
    </source>
</evidence>
<sequence>MGSRLTIRLPLAFRNQNATDRFRSHLYYIHEASSSQQLAPSTAISHSASSLTNFPIIAIAVIGILATAFLLVSYYVIVIKCCLKATQDAEDALTMHSPARLEQPKGLDQWAINCIPIVEFNKPKTESLEQSLQECSVCLAEFQVNEKLRCLRDCCHLFHMDCIDVWLQNNANCPLCRTSISYTVPSTTHTRQDLTTAETTTCVDTDFVVIEIQTQQLEDPADQPIVRRHPHMPQRVLELRDTPKKQGLKKKHQMLSMGDECIDVRVKDDDVFKIQPMRRSISMDSCNDRQLYLMVQDVLRRQQQKKCGNVGIPVPGDQGCSSGSSTGSRLKRSFFSFGSGRGCKGSAVLPTLIQP</sequence>
<dbReference type="OMA" id="RAMHNKE"/>
<evidence type="ECO:0000256" key="1">
    <source>
        <dbReference type="ARBA" id="ARBA00000900"/>
    </source>
</evidence>
<evidence type="ECO:0000313" key="17">
    <source>
        <dbReference type="EnsemblPlants" id="Kaladp0082s0190.1.v1.1.CDS.1"/>
    </source>
</evidence>
<dbReference type="AlphaFoldDB" id="A0A7N0UUE5"/>
<evidence type="ECO:0000256" key="5">
    <source>
        <dbReference type="ARBA" id="ARBA00022679"/>
    </source>
</evidence>
<dbReference type="GO" id="GO:0061630">
    <property type="term" value="F:ubiquitin protein ligase activity"/>
    <property type="evidence" value="ECO:0007669"/>
    <property type="project" value="UniProtKB-EC"/>
</dbReference>
<organism evidence="17 18">
    <name type="scientific">Kalanchoe fedtschenkoi</name>
    <name type="common">Lavender scallops</name>
    <name type="synonym">South American air plant</name>
    <dbReference type="NCBI Taxonomy" id="63787"/>
    <lineage>
        <taxon>Eukaryota</taxon>
        <taxon>Viridiplantae</taxon>
        <taxon>Streptophyta</taxon>
        <taxon>Embryophyta</taxon>
        <taxon>Tracheophyta</taxon>
        <taxon>Spermatophyta</taxon>
        <taxon>Magnoliopsida</taxon>
        <taxon>eudicotyledons</taxon>
        <taxon>Gunneridae</taxon>
        <taxon>Pentapetalae</taxon>
        <taxon>Saxifragales</taxon>
        <taxon>Crassulaceae</taxon>
        <taxon>Kalanchoe</taxon>
    </lineage>
</organism>
<dbReference type="EnsemblPlants" id="Kaladp0082s0190.1.v1.1">
    <property type="protein sequence ID" value="Kaladp0082s0190.1.v1.1.CDS.1"/>
    <property type="gene ID" value="Kaladp0082s0190.v1.1"/>
</dbReference>
<dbReference type="PANTHER" id="PTHR46913">
    <property type="entry name" value="RING-H2 FINGER PROTEIN ATL16"/>
    <property type="match status" value="1"/>
</dbReference>
<keyword evidence="10" id="KW-0862">Zinc</keyword>
<dbReference type="InterPro" id="IPR013083">
    <property type="entry name" value="Znf_RING/FYVE/PHD"/>
</dbReference>
<comment type="catalytic activity">
    <reaction evidence="1">
        <text>S-ubiquitinyl-[E2 ubiquitin-conjugating enzyme]-L-cysteine + [acceptor protein]-L-lysine = [E2 ubiquitin-conjugating enzyme]-L-cysteine + N(6)-ubiquitinyl-[acceptor protein]-L-lysine.</text>
        <dbReference type="EC" id="2.3.2.27"/>
    </reaction>
</comment>
<evidence type="ECO:0000256" key="7">
    <source>
        <dbReference type="ARBA" id="ARBA00022723"/>
    </source>
</evidence>
<evidence type="ECO:0000256" key="13">
    <source>
        <dbReference type="ARBA" id="ARBA00024209"/>
    </source>
</evidence>
<dbReference type="EC" id="2.3.2.27" evidence="4"/>
<dbReference type="SUPFAM" id="SSF57850">
    <property type="entry name" value="RING/U-box"/>
    <property type="match status" value="1"/>
</dbReference>
<keyword evidence="9" id="KW-0833">Ubl conjugation pathway</keyword>
<keyword evidence="18" id="KW-1185">Reference proteome</keyword>
<evidence type="ECO:0000256" key="9">
    <source>
        <dbReference type="ARBA" id="ARBA00022786"/>
    </source>
</evidence>
<dbReference type="Gene3D" id="3.30.40.10">
    <property type="entry name" value="Zinc/RING finger domain, C3HC4 (zinc finger)"/>
    <property type="match status" value="1"/>
</dbReference>
<dbReference type="PROSITE" id="PS50089">
    <property type="entry name" value="ZF_RING_2"/>
    <property type="match status" value="1"/>
</dbReference>
<dbReference type="Pfam" id="PF13639">
    <property type="entry name" value="zf-RING_2"/>
    <property type="match status" value="1"/>
</dbReference>
<evidence type="ECO:0000256" key="11">
    <source>
        <dbReference type="ARBA" id="ARBA00022989"/>
    </source>
</evidence>
<evidence type="ECO:0000256" key="15">
    <source>
        <dbReference type="SAM" id="Phobius"/>
    </source>
</evidence>
<proteinExistence type="inferred from homology"/>
<comment type="similarity">
    <text evidence="13">Belongs to the RING-type zinc finger family. ATL subfamily.</text>
</comment>
<evidence type="ECO:0000256" key="14">
    <source>
        <dbReference type="PROSITE-ProRule" id="PRU00175"/>
    </source>
</evidence>
<name>A0A7N0UUE5_KALFE</name>
<feature type="transmembrane region" description="Helical" evidence="15">
    <location>
        <begin position="54"/>
        <end position="77"/>
    </location>
</feature>
<dbReference type="InterPro" id="IPR044600">
    <property type="entry name" value="ATL1/ATL16-like"/>
</dbReference>
<keyword evidence="5" id="KW-0808">Transferase</keyword>
<evidence type="ECO:0000256" key="4">
    <source>
        <dbReference type="ARBA" id="ARBA00012483"/>
    </source>
</evidence>
<dbReference type="GO" id="GO:0016567">
    <property type="term" value="P:protein ubiquitination"/>
    <property type="evidence" value="ECO:0007669"/>
    <property type="project" value="InterPro"/>
</dbReference>
<keyword evidence="7" id="KW-0479">Metal-binding</keyword>
<evidence type="ECO:0000256" key="2">
    <source>
        <dbReference type="ARBA" id="ARBA00004167"/>
    </source>
</evidence>
<dbReference type="SMART" id="SM00184">
    <property type="entry name" value="RING"/>
    <property type="match status" value="1"/>
</dbReference>
<evidence type="ECO:0000256" key="6">
    <source>
        <dbReference type="ARBA" id="ARBA00022692"/>
    </source>
</evidence>
<evidence type="ECO:0000256" key="12">
    <source>
        <dbReference type="ARBA" id="ARBA00023136"/>
    </source>
</evidence>
<dbReference type="InterPro" id="IPR001841">
    <property type="entry name" value="Znf_RING"/>
</dbReference>
<dbReference type="GO" id="GO:0016020">
    <property type="term" value="C:membrane"/>
    <property type="evidence" value="ECO:0007669"/>
    <property type="project" value="UniProtKB-SubCell"/>
</dbReference>
<dbReference type="CDD" id="cd16461">
    <property type="entry name" value="RING-H2_EL5-like"/>
    <property type="match status" value="1"/>
</dbReference>
<evidence type="ECO:0000256" key="10">
    <source>
        <dbReference type="ARBA" id="ARBA00022833"/>
    </source>
</evidence>
<keyword evidence="8 14" id="KW-0863">Zinc-finger</keyword>
<evidence type="ECO:0000256" key="8">
    <source>
        <dbReference type="ARBA" id="ARBA00022771"/>
    </source>
</evidence>
<comment type="pathway">
    <text evidence="3">Protein modification; protein ubiquitination.</text>
</comment>
<accession>A0A7N0UUE5</accession>
<protein>
    <recommendedName>
        <fullName evidence="4">RING-type E3 ubiquitin transferase</fullName>
        <ecNumber evidence="4">2.3.2.27</ecNumber>
    </recommendedName>
</protein>
<feature type="domain" description="RING-type" evidence="16">
    <location>
        <begin position="135"/>
        <end position="177"/>
    </location>
</feature>
<dbReference type="Proteomes" id="UP000594263">
    <property type="component" value="Unplaced"/>
</dbReference>
<dbReference type="Gramene" id="Kaladp0082s0190.1.v1.1">
    <property type="protein sequence ID" value="Kaladp0082s0190.1.v1.1.CDS.1"/>
    <property type="gene ID" value="Kaladp0082s0190.v1.1"/>
</dbReference>
<comment type="subcellular location">
    <subcellularLocation>
        <location evidence="2">Membrane</location>
        <topology evidence="2">Single-pass membrane protein</topology>
    </subcellularLocation>
</comment>
<keyword evidence="11 15" id="KW-1133">Transmembrane helix</keyword>
<keyword evidence="6 15" id="KW-0812">Transmembrane</keyword>